<evidence type="ECO:0000313" key="1">
    <source>
        <dbReference type="EMBL" id="MDC8010935.1"/>
    </source>
</evidence>
<protein>
    <submittedName>
        <fullName evidence="1">Uncharacterized protein</fullName>
    </submittedName>
</protein>
<name>A0A9X4BFE7_9GAMM</name>
<dbReference type="AlphaFoldDB" id="A0A9X4BFE7"/>
<dbReference type="RefSeq" id="WP_263544824.1">
    <property type="nucleotide sequence ID" value="NZ_JAOVZO020000001.1"/>
</dbReference>
<dbReference type="Proteomes" id="UP001139971">
    <property type="component" value="Unassembled WGS sequence"/>
</dbReference>
<proteinExistence type="predicted"/>
<evidence type="ECO:0000313" key="2">
    <source>
        <dbReference type="Proteomes" id="UP001139971"/>
    </source>
</evidence>
<comment type="caution">
    <text evidence="1">The sequence shown here is derived from an EMBL/GenBank/DDBJ whole genome shotgun (WGS) entry which is preliminary data.</text>
</comment>
<sequence length="52" mass="5750">MPRPTSRDSVGCERSTSLKALAGFSEKERDQLFALLSRVNANLDRIAGQVKE</sequence>
<gene>
    <name evidence="1" type="ORF">OD750_000065</name>
</gene>
<accession>A0A9X4BFE7</accession>
<reference evidence="1" key="1">
    <citation type="submission" date="2023-02" db="EMBL/GenBank/DDBJ databases">
        <title>Tahibacter soli sp. nov. isolated from soil.</title>
        <authorList>
            <person name="Baek J.H."/>
            <person name="Lee J.K."/>
            <person name="Choi D.G."/>
            <person name="Jeon C.O."/>
        </authorList>
    </citation>
    <scope>NUCLEOTIDE SEQUENCE</scope>
    <source>
        <strain evidence="1">BL</strain>
    </source>
</reference>
<dbReference type="EMBL" id="JAOVZO020000001">
    <property type="protein sequence ID" value="MDC8010935.1"/>
    <property type="molecule type" value="Genomic_DNA"/>
</dbReference>
<organism evidence="1 2">
    <name type="scientific">Tahibacter soli</name>
    <dbReference type="NCBI Taxonomy" id="2983605"/>
    <lineage>
        <taxon>Bacteria</taxon>
        <taxon>Pseudomonadati</taxon>
        <taxon>Pseudomonadota</taxon>
        <taxon>Gammaproteobacteria</taxon>
        <taxon>Lysobacterales</taxon>
        <taxon>Rhodanobacteraceae</taxon>
        <taxon>Tahibacter</taxon>
    </lineage>
</organism>
<keyword evidence="2" id="KW-1185">Reference proteome</keyword>